<accession>A0A7J6URZ8</accession>
<keyword evidence="2" id="KW-1185">Reference proteome</keyword>
<reference evidence="1 2" key="1">
    <citation type="submission" date="2020-06" db="EMBL/GenBank/DDBJ databases">
        <title>Transcriptomic and genomic resources for Thalictrum thalictroides and T. hernandezii: Facilitating candidate gene discovery in an emerging model plant lineage.</title>
        <authorList>
            <person name="Arias T."/>
            <person name="Riano-Pachon D.M."/>
            <person name="Di Stilio V.S."/>
        </authorList>
    </citation>
    <scope>NUCLEOTIDE SEQUENCE [LARGE SCALE GENOMIC DNA]</scope>
    <source>
        <strain evidence="2">cv. WT478/WT964</strain>
        <tissue evidence="1">Leaves</tissue>
    </source>
</reference>
<name>A0A7J6URZ8_THATH</name>
<dbReference type="AlphaFoldDB" id="A0A7J6URZ8"/>
<gene>
    <name evidence="1" type="ORF">FRX31_035106</name>
</gene>
<proteinExistence type="predicted"/>
<dbReference type="Proteomes" id="UP000554482">
    <property type="component" value="Unassembled WGS sequence"/>
</dbReference>
<comment type="caution">
    <text evidence="1">The sequence shown here is derived from an EMBL/GenBank/DDBJ whole genome shotgun (WGS) entry which is preliminary data.</text>
</comment>
<sequence>MACSVADLAYAPSFAVRYLGIPMKRFVTFLIVHVTLDLHSSDDLGRVEVVWHPSIGNCLSGVPQEGYV</sequence>
<evidence type="ECO:0000313" key="2">
    <source>
        <dbReference type="Proteomes" id="UP000554482"/>
    </source>
</evidence>
<protein>
    <submittedName>
        <fullName evidence="1">Uncharacterized protein</fullName>
    </submittedName>
</protein>
<dbReference type="EMBL" id="JABWDY010044240">
    <property type="protein sequence ID" value="KAF5175307.1"/>
    <property type="molecule type" value="Genomic_DNA"/>
</dbReference>
<evidence type="ECO:0000313" key="1">
    <source>
        <dbReference type="EMBL" id="KAF5175307.1"/>
    </source>
</evidence>
<organism evidence="1 2">
    <name type="scientific">Thalictrum thalictroides</name>
    <name type="common">Rue-anemone</name>
    <name type="synonym">Anemone thalictroides</name>
    <dbReference type="NCBI Taxonomy" id="46969"/>
    <lineage>
        <taxon>Eukaryota</taxon>
        <taxon>Viridiplantae</taxon>
        <taxon>Streptophyta</taxon>
        <taxon>Embryophyta</taxon>
        <taxon>Tracheophyta</taxon>
        <taxon>Spermatophyta</taxon>
        <taxon>Magnoliopsida</taxon>
        <taxon>Ranunculales</taxon>
        <taxon>Ranunculaceae</taxon>
        <taxon>Thalictroideae</taxon>
        <taxon>Thalictrum</taxon>
    </lineage>
</organism>